<keyword evidence="4 7" id="KW-0812">Transmembrane</keyword>
<dbReference type="Proteomes" id="UP001634747">
    <property type="component" value="Unassembled WGS sequence"/>
</dbReference>
<comment type="caution">
    <text evidence="8">The sequence shown here is derived from an EMBL/GenBank/DDBJ whole genome shotgun (WGS) entry which is preliminary data.</text>
</comment>
<dbReference type="InterPro" id="IPR000715">
    <property type="entry name" value="Glycosyl_transferase_4"/>
</dbReference>
<evidence type="ECO:0000256" key="3">
    <source>
        <dbReference type="ARBA" id="ARBA00022679"/>
    </source>
</evidence>
<feature type="transmembrane region" description="Helical" evidence="7">
    <location>
        <begin position="83"/>
        <end position="101"/>
    </location>
</feature>
<protein>
    <submittedName>
        <fullName evidence="8">Glycosyltransferase family 4 protein</fullName>
    </submittedName>
</protein>
<feature type="transmembrane region" description="Helical" evidence="7">
    <location>
        <begin position="6"/>
        <end position="24"/>
    </location>
</feature>
<dbReference type="CDD" id="cd06853">
    <property type="entry name" value="GT_WecA_like"/>
    <property type="match status" value="1"/>
</dbReference>
<evidence type="ECO:0000256" key="1">
    <source>
        <dbReference type="ARBA" id="ARBA00004651"/>
    </source>
</evidence>
<dbReference type="InterPro" id="IPR018480">
    <property type="entry name" value="PNAcMuramoyl-5peptid_Trfase_CS"/>
</dbReference>
<evidence type="ECO:0000313" key="8">
    <source>
        <dbReference type="EMBL" id="MFN2974824.1"/>
    </source>
</evidence>
<keyword evidence="6 7" id="KW-0472">Membrane</keyword>
<dbReference type="PANTHER" id="PTHR22926:SF3">
    <property type="entry name" value="UNDECAPRENYL-PHOSPHATE ALPHA-N-ACETYLGLUCOSAMINYL 1-PHOSPHATE TRANSFERASE"/>
    <property type="match status" value="1"/>
</dbReference>
<evidence type="ECO:0000256" key="7">
    <source>
        <dbReference type="SAM" id="Phobius"/>
    </source>
</evidence>
<dbReference type="PANTHER" id="PTHR22926">
    <property type="entry name" value="PHOSPHO-N-ACETYLMURAMOYL-PENTAPEPTIDE-TRANSFERASE"/>
    <property type="match status" value="1"/>
</dbReference>
<proteinExistence type="predicted"/>
<keyword evidence="5 7" id="KW-1133">Transmembrane helix</keyword>
<dbReference type="RefSeq" id="WP_263413625.1">
    <property type="nucleotide sequence ID" value="NZ_BAABBH010000001.1"/>
</dbReference>
<reference evidence="8 9" key="1">
    <citation type="submission" date="2024-12" db="EMBL/GenBank/DDBJ databases">
        <authorList>
            <person name="Lee Y."/>
        </authorList>
    </citation>
    <scope>NUCLEOTIDE SEQUENCE [LARGE SCALE GENOMIC DNA]</scope>
    <source>
        <strain evidence="8 9">03SUJ4</strain>
    </source>
</reference>
<name>A0ABW9KGF0_9BACT</name>
<feature type="transmembrane region" description="Helical" evidence="7">
    <location>
        <begin position="212"/>
        <end position="233"/>
    </location>
</feature>
<keyword evidence="3" id="KW-0808">Transferase</keyword>
<dbReference type="Pfam" id="PF00953">
    <property type="entry name" value="Glycos_transf_4"/>
    <property type="match status" value="1"/>
</dbReference>
<evidence type="ECO:0000256" key="4">
    <source>
        <dbReference type="ARBA" id="ARBA00022692"/>
    </source>
</evidence>
<feature type="transmembrane region" description="Helical" evidence="7">
    <location>
        <begin position="51"/>
        <end position="71"/>
    </location>
</feature>
<keyword evidence="2" id="KW-1003">Cell membrane</keyword>
<accession>A0ABW9KGF0</accession>
<evidence type="ECO:0000256" key="2">
    <source>
        <dbReference type="ARBA" id="ARBA00022475"/>
    </source>
</evidence>
<feature type="transmembrane region" description="Helical" evidence="7">
    <location>
        <begin position="315"/>
        <end position="336"/>
    </location>
</feature>
<evidence type="ECO:0000256" key="5">
    <source>
        <dbReference type="ARBA" id="ARBA00022989"/>
    </source>
</evidence>
<feature type="transmembrane region" description="Helical" evidence="7">
    <location>
        <begin position="138"/>
        <end position="157"/>
    </location>
</feature>
<feature type="transmembrane region" description="Helical" evidence="7">
    <location>
        <begin position="188"/>
        <end position="205"/>
    </location>
</feature>
<feature type="transmembrane region" description="Helical" evidence="7">
    <location>
        <begin position="239"/>
        <end position="260"/>
    </location>
</feature>
<keyword evidence="9" id="KW-1185">Reference proteome</keyword>
<evidence type="ECO:0000256" key="6">
    <source>
        <dbReference type="ARBA" id="ARBA00023136"/>
    </source>
</evidence>
<evidence type="ECO:0000313" key="9">
    <source>
        <dbReference type="Proteomes" id="UP001634747"/>
    </source>
</evidence>
<sequence length="470" mass="51139">MNFGMLVVLAVLAFVFCIVLTPSCRDLFLRKGLVDEPDTDRKLHAVPVPRCGGIGVVLSYFAALGAAYLLLPRGYSLYVQHRPLFTALLPATLLIFLVGLADDLLNLRARQKFMGQTVAAVLAVSLGARLTLHHGPVWIGWVLSVIWLLACTNAVNLIDGMDGLATGVGLTATFTTLSVALLTGNTGLAIATAPLAGALLAFLRFNFAPASVFLGDSGSLTIGFLLGCLGLVWSGHLGGWGMLGPLFTLGLPLVDVTLAIGRRLLREAPITQGDHGHIHHRVQDLGLSTRHAALLLYGCCALFACLAVVQSQLPHWPALVFLVLFVAMVGAGVHQLKYVEFRVAQRMLSHTLIRRAVRQQIHLEDMHRGLMRAANAEDCWKLVRRACDQLDIASVQLKLGERRFATHRFRVLNDPGCTMHVRLGEECWIVLIGSINIAPEALTRALAPLRRYDTQRLQLDAEPVAYRDAA</sequence>
<feature type="transmembrane region" description="Helical" evidence="7">
    <location>
        <begin position="164"/>
        <end position="182"/>
    </location>
</feature>
<comment type="subcellular location">
    <subcellularLocation>
        <location evidence="1">Cell membrane</location>
        <topology evidence="1">Multi-pass membrane protein</topology>
    </subcellularLocation>
</comment>
<organism evidence="8 9">
    <name type="scientific">Terriglobus aquaticus</name>
    <dbReference type="NCBI Taxonomy" id="940139"/>
    <lineage>
        <taxon>Bacteria</taxon>
        <taxon>Pseudomonadati</taxon>
        <taxon>Acidobacteriota</taxon>
        <taxon>Terriglobia</taxon>
        <taxon>Terriglobales</taxon>
        <taxon>Acidobacteriaceae</taxon>
        <taxon>Terriglobus</taxon>
    </lineage>
</organism>
<feature type="transmembrane region" description="Helical" evidence="7">
    <location>
        <begin position="291"/>
        <end position="309"/>
    </location>
</feature>
<gene>
    <name evidence="8" type="ORF">ACK2TP_03535</name>
</gene>
<dbReference type="PROSITE" id="PS01348">
    <property type="entry name" value="MRAY_2"/>
    <property type="match status" value="1"/>
</dbReference>
<dbReference type="EMBL" id="JBJYXY010000001">
    <property type="protein sequence ID" value="MFN2974824.1"/>
    <property type="molecule type" value="Genomic_DNA"/>
</dbReference>